<keyword evidence="2" id="KW-1185">Reference proteome</keyword>
<comment type="caution">
    <text evidence="1">The sequence shown here is derived from an EMBL/GenBank/DDBJ whole genome shotgun (WGS) entry which is preliminary data.</text>
</comment>
<protein>
    <submittedName>
        <fullName evidence="1">Uncharacterized protein</fullName>
    </submittedName>
</protein>
<dbReference type="EMBL" id="JASBWT010000006">
    <property type="protein sequence ID" value="KAJ9103882.1"/>
    <property type="molecule type" value="Genomic_DNA"/>
</dbReference>
<sequence length="741" mass="81469">MSSAFPLSPPASHQKPGANVPTHRAHPPKQDWNLGITSIDAPRTAERKRRGRMVDYIDNLPTPPSTKSNRSQHRNNFHFHADPGLPTPSSSTHKRHASQRRPERRSSPLPESQRHGANIQNIKLLEKAESSSSEVEEDASTSVSAMSDKRWLGRRGSRRPGLTFAQQMGLIAARASEQHQSALTNVETSANASHVRDVRSDAAKSETSIENTVGVGASHNNAIELNPFLDEKDAIPTQATFASTSTKRYGSLRKSASGTLLDPVDILAPSPSSSETLKGEHSSSTHYSGTKFASTFVSAEHTVEASTRVDIEEDGSEREQEDGGEDEEDDDSPYLIEHDDDDTGRHFEVREKESHVPITNEVHDAHTDYASDQHSDSSEMTELDGDDDEEEEEEEQSETHKGLSEVDEGRSTSGHTPLEKKNHRPPSITRYLSASKSSGSLSLSSEIGKDQAESSAVSLPRSSPESSRGNNRERKSWGKPTVGDVNENPFLAPSGNASSSKSTTGDTGGSWLRTDNTRMQKREGEKPTIDYVFRGQKTTFANPYYHHDPYHPPASSLLPPEHPEFSPAPVPAPRMLFRQKDDDDDEDDVTHFGRKRRDIAPGNMQSSPTARSSARPVTQMLQRRISSQMPPIARQGSTLLERAQRVRVAQTVGRAQPKASSRVQHGEKRSMEDVLGGMDDIDNGEDELLLRDSKSTARVLFGKRQAPVAAAAPTNRPTQQTSGNLRVSANKRMKMEHVMGE</sequence>
<name>A0ACC2VX22_9TREE</name>
<evidence type="ECO:0000313" key="1">
    <source>
        <dbReference type="EMBL" id="KAJ9103882.1"/>
    </source>
</evidence>
<dbReference type="Proteomes" id="UP001227268">
    <property type="component" value="Unassembled WGS sequence"/>
</dbReference>
<reference evidence="1" key="1">
    <citation type="submission" date="2023-04" db="EMBL/GenBank/DDBJ databases">
        <title>Draft Genome sequencing of Naganishia species isolated from polar environments using Oxford Nanopore Technology.</title>
        <authorList>
            <person name="Leo P."/>
            <person name="Venkateswaran K."/>
        </authorList>
    </citation>
    <scope>NUCLEOTIDE SEQUENCE</scope>
    <source>
        <strain evidence="1">MNA-CCFEE 5423</strain>
    </source>
</reference>
<accession>A0ACC2VX22</accession>
<organism evidence="1 2">
    <name type="scientific">Naganishia friedmannii</name>
    <dbReference type="NCBI Taxonomy" id="89922"/>
    <lineage>
        <taxon>Eukaryota</taxon>
        <taxon>Fungi</taxon>
        <taxon>Dikarya</taxon>
        <taxon>Basidiomycota</taxon>
        <taxon>Agaricomycotina</taxon>
        <taxon>Tremellomycetes</taxon>
        <taxon>Filobasidiales</taxon>
        <taxon>Filobasidiaceae</taxon>
        <taxon>Naganishia</taxon>
    </lineage>
</organism>
<proteinExistence type="predicted"/>
<gene>
    <name evidence="1" type="ORF">QFC21_002345</name>
</gene>
<evidence type="ECO:0000313" key="2">
    <source>
        <dbReference type="Proteomes" id="UP001227268"/>
    </source>
</evidence>